<keyword evidence="3" id="KW-1185">Reference proteome</keyword>
<reference evidence="3" key="1">
    <citation type="journal article" date="2017" name="Nat. Ecol. Evol.">
        <title>Genome expansion and lineage-specific genetic innovations in the forest pathogenic fungi Armillaria.</title>
        <authorList>
            <person name="Sipos G."/>
            <person name="Prasanna A.N."/>
            <person name="Walter M.C."/>
            <person name="O'Connor E."/>
            <person name="Balint B."/>
            <person name="Krizsan K."/>
            <person name="Kiss B."/>
            <person name="Hess J."/>
            <person name="Varga T."/>
            <person name="Slot J."/>
            <person name="Riley R."/>
            <person name="Boka B."/>
            <person name="Rigling D."/>
            <person name="Barry K."/>
            <person name="Lee J."/>
            <person name="Mihaltcheva S."/>
            <person name="LaButti K."/>
            <person name="Lipzen A."/>
            <person name="Waldron R."/>
            <person name="Moloney N.M."/>
            <person name="Sperisen C."/>
            <person name="Kredics L."/>
            <person name="Vagvoelgyi C."/>
            <person name="Patrignani A."/>
            <person name="Fitzpatrick D."/>
            <person name="Nagy I."/>
            <person name="Doyle S."/>
            <person name="Anderson J.B."/>
            <person name="Grigoriev I.V."/>
            <person name="Gueldener U."/>
            <person name="Muensterkoetter M."/>
            <person name="Nagy L.G."/>
        </authorList>
    </citation>
    <scope>NUCLEOTIDE SEQUENCE [LARGE SCALE GENOMIC DNA]</scope>
    <source>
        <strain evidence="3">Ar21-2</strain>
    </source>
</reference>
<dbReference type="Proteomes" id="UP000217790">
    <property type="component" value="Unassembled WGS sequence"/>
</dbReference>
<accession>A0A2H3DFW8</accession>
<dbReference type="EMBL" id="KZ293665">
    <property type="protein sequence ID" value="PBK90342.1"/>
    <property type="molecule type" value="Genomic_DNA"/>
</dbReference>
<evidence type="ECO:0000256" key="1">
    <source>
        <dbReference type="SAM" id="MobiDB-lite"/>
    </source>
</evidence>
<feature type="compositionally biased region" description="Polar residues" evidence="1">
    <location>
        <begin position="27"/>
        <end position="44"/>
    </location>
</feature>
<evidence type="ECO:0000313" key="2">
    <source>
        <dbReference type="EMBL" id="PBK90342.1"/>
    </source>
</evidence>
<dbReference type="AlphaFoldDB" id="A0A2H3DFW8"/>
<protein>
    <submittedName>
        <fullName evidence="2">Uncharacterized protein</fullName>
    </submittedName>
</protein>
<sequence>MALTGKRRAVWNTGTVGYQDIPPVTEKPSSSAQGGRITRQNGRSLSYRGSYESTLSTHLSDVVCRFVKENGSHRSIPRIWFTRMKRSAQGGTELEKRRRVIFK</sequence>
<evidence type="ECO:0000313" key="3">
    <source>
        <dbReference type="Proteomes" id="UP000217790"/>
    </source>
</evidence>
<gene>
    <name evidence="2" type="ORF">ARMGADRAFT_1014535</name>
</gene>
<dbReference type="InParanoid" id="A0A2H3DFW8"/>
<feature type="region of interest" description="Disordered" evidence="1">
    <location>
        <begin position="17"/>
        <end position="44"/>
    </location>
</feature>
<proteinExistence type="predicted"/>
<organism evidence="2 3">
    <name type="scientific">Armillaria gallica</name>
    <name type="common">Bulbous honey fungus</name>
    <name type="synonym">Armillaria bulbosa</name>
    <dbReference type="NCBI Taxonomy" id="47427"/>
    <lineage>
        <taxon>Eukaryota</taxon>
        <taxon>Fungi</taxon>
        <taxon>Dikarya</taxon>
        <taxon>Basidiomycota</taxon>
        <taxon>Agaricomycotina</taxon>
        <taxon>Agaricomycetes</taxon>
        <taxon>Agaricomycetidae</taxon>
        <taxon>Agaricales</taxon>
        <taxon>Marasmiineae</taxon>
        <taxon>Physalacriaceae</taxon>
        <taxon>Armillaria</taxon>
    </lineage>
</organism>
<name>A0A2H3DFW8_ARMGA</name>